<dbReference type="AlphaFoldDB" id="A0A6A5WXE0"/>
<dbReference type="PANTHER" id="PTHR33112:SF10">
    <property type="entry name" value="TOL"/>
    <property type="match status" value="1"/>
</dbReference>
<name>A0A6A5WXE0_9PLEO</name>
<gene>
    <name evidence="2" type="ORF">P154DRAFT_483090</name>
</gene>
<dbReference type="Pfam" id="PF06985">
    <property type="entry name" value="HET"/>
    <property type="match status" value="1"/>
</dbReference>
<keyword evidence="3" id="KW-1185">Reference proteome</keyword>
<protein>
    <submittedName>
        <fullName evidence="2">HET-domain-containing protein</fullName>
    </submittedName>
</protein>
<proteinExistence type="predicted"/>
<dbReference type="Proteomes" id="UP000799779">
    <property type="component" value="Unassembled WGS sequence"/>
</dbReference>
<dbReference type="EMBL" id="ML977562">
    <property type="protein sequence ID" value="KAF2005644.1"/>
    <property type="molecule type" value="Genomic_DNA"/>
</dbReference>
<reference evidence="2" key="1">
    <citation type="journal article" date="2020" name="Stud. Mycol.">
        <title>101 Dothideomycetes genomes: a test case for predicting lifestyles and emergence of pathogens.</title>
        <authorList>
            <person name="Haridas S."/>
            <person name="Albert R."/>
            <person name="Binder M."/>
            <person name="Bloem J."/>
            <person name="Labutti K."/>
            <person name="Salamov A."/>
            <person name="Andreopoulos B."/>
            <person name="Baker S."/>
            <person name="Barry K."/>
            <person name="Bills G."/>
            <person name="Bluhm B."/>
            <person name="Cannon C."/>
            <person name="Castanera R."/>
            <person name="Culley D."/>
            <person name="Daum C."/>
            <person name="Ezra D."/>
            <person name="Gonzalez J."/>
            <person name="Henrissat B."/>
            <person name="Kuo A."/>
            <person name="Liang C."/>
            <person name="Lipzen A."/>
            <person name="Lutzoni F."/>
            <person name="Magnuson J."/>
            <person name="Mondo S."/>
            <person name="Nolan M."/>
            <person name="Ohm R."/>
            <person name="Pangilinan J."/>
            <person name="Park H.-J."/>
            <person name="Ramirez L."/>
            <person name="Alfaro M."/>
            <person name="Sun H."/>
            <person name="Tritt A."/>
            <person name="Yoshinaga Y."/>
            <person name="Zwiers L.-H."/>
            <person name="Turgeon B."/>
            <person name="Goodwin S."/>
            <person name="Spatafora J."/>
            <person name="Crous P."/>
            <person name="Grigoriev I."/>
        </authorList>
    </citation>
    <scope>NUCLEOTIDE SEQUENCE</scope>
    <source>
        <strain evidence="2">CBS 123094</strain>
    </source>
</reference>
<dbReference type="OrthoDB" id="5362512at2759"/>
<sequence length="687" mass="78018">MSTSKLCSRCSGFFAFTDTDSFIKKKTRFLKHIQDGWGEHRSVGILRNNLNRYQEKAESRANNSPVPCPWDGYSEIESIVQRSYMQLACGEISYLELKASSIRDQCRICRAAVDMIEYQAREASLEATDVICVWYLDGFGGSCRPRKLTFAAFPIIAAFEIIASDDQTVTESKLKLRKAEGDSTRHESCLDFLSKSLDHCLKHHELCSLGQNSWVPTRLLDLGSLGTDLGQVRLVETGSGVESPVYLTLSHMWGTASVLKLVKSNYSDFMKGLRLDLLPQRFIDSVYLARRLKLRYLWIDSLCIIQDDADDWARESSTMHQVYRNGICNIAACSGLNPTDSLFTNREPDTSEGIVVENVFRDQTATLILIPDWVHPTFLSAPLYKRGWVVQERLLCQRLIQLAKFPFWECQQSVWTEIRQSQSDQPEFGLDINEARLVSKMPFKLLDTRAMPPCISWWHIIEYYSRCKLTVSSDKLIAIGSLAKSFSKAINQPYLAGLWGGDDLIKSLLWDCPDALVVDTGPTEYRAPSWSWASVDHPVDFWRSSSSVNKQRALIHVTSYKIVPKSHDPFGQILYGEIVLRGFVFETNIDSEFILSSRKEQDNKTTTVYALILREYAPAGCMPESARHFQGIQIRKVDNSNRFERVGLQPLDLGSKHTTGSPLSKEQWLRLLEAHSPKDLGEEIILV</sequence>
<evidence type="ECO:0000313" key="3">
    <source>
        <dbReference type="Proteomes" id="UP000799779"/>
    </source>
</evidence>
<feature type="domain" description="Heterokaryon incompatibility" evidence="1">
    <location>
        <begin position="246"/>
        <end position="392"/>
    </location>
</feature>
<dbReference type="InterPro" id="IPR010730">
    <property type="entry name" value="HET"/>
</dbReference>
<organism evidence="2 3">
    <name type="scientific">Amniculicola lignicola CBS 123094</name>
    <dbReference type="NCBI Taxonomy" id="1392246"/>
    <lineage>
        <taxon>Eukaryota</taxon>
        <taxon>Fungi</taxon>
        <taxon>Dikarya</taxon>
        <taxon>Ascomycota</taxon>
        <taxon>Pezizomycotina</taxon>
        <taxon>Dothideomycetes</taxon>
        <taxon>Pleosporomycetidae</taxon>
        <taxon>Pleosporales</taxon>
        <taxon>Amniculicolaceae</taxon>
        <taxon>Amniculicola</taxon>
    </lineage>
</organism>
<evidence type="ECO:0000313" key="2">
    <source>
        <dbReference type="EMBL" id="KAF2005644.1"/>
    </source>
</evidence>
<accession>A0A6A5WXE0</accession>
<dbReference type="PANTHER" id="PTHR33112">
    <property type="entry name" value="DOMAIN PROTEIN, PUTATIVE-RELATED"/>
    <property type="match status" value="1"/>
</dbReference>
<evidence type="ECO:0000259" key="1">
    <source>
        <dbReference type="Pfam" id="PF06985"/>
    </source>
</evidence>